<dbReference type="InterPro" id="IPR036051">
    <property type="entry name" value="KRAB_dom_sf"/>
</dbReference>
<dbReference type="SUPFAM" id="SSF109640">
    <property type="entry name" value="KRAB domain (Kruppel-associated box)"/>
    <property type="match status" value="1"/>
</dbReference>
<dbReference type="Ensembl" id="ENSCHIT00010024586.1">
    <property type="protein sequence ID" value="ENSCHIP00010017526.1"/>
    <property type="gene ID" value="ENSCHIG00010012824.1"/>
</dbReference>
<dbReference type="PROSITE" id="PS50805">
    <property type="entry name" value="KRAB"/>
    <property type="match status" value="1"/>
</dbReference>
<reference evidence="2" key="2">
    <citation type="submission" date="2025-08" db="UniProtKB">
        <authorList>
            <consortium name="Ensembl"/>
        </authorList>
    </citation>
    <scope>IDENTIFICATION</scope>
</reference>
<proteinExistence type="predicted"/>
<name>A0A8C2PCG1_CAPHI</name>
<evidence type="ECO:0000259" key="1">
    <source>
        <dbReference type="PROSITE" id="PS50805"/>
    </source>
</evidence>
<evidence type="ECO:0000313" key="2">
    <source>
        <dbReference type="Ensembl" id="ENSCHIP00010017526.1"/>
    </source>
</evidence>
<accession>A0A8C2PCG1</accession>
<reference evidence="2" key="1">
    <citation type="submission" date="2019-03" db="EMBL/GenBank/DDBJ databases">
        <title>Genome sequencing and reference-guided assembly of Black Bengal Goat (Capra hircus).</title>
        <authorList>
            <person name="Siddiki A.Z."/>
            <person name="Baten A."/>
            <person name="Billah M."/>
            <person name="Alam M.A.U."/>
            <person name="Shawrob K.S.M."/>
            <person name="Saha S."/>
            <person name="Chowdhury M."/>
            <person name="Rahman A.H."/>
            <person name="Stear M."/>
            <person name="Miah G."/>
            <person name="Das G.B."/>
            <person name="Hossain M.M."/>
            <person name="Kumkum M."/>
            <person name="Islam M.S."/>
            <person name="Mollah A.M."/>
            <person name="Ahsan A."/>
            <person name="Tusar F."/>
            <person name="Khan M.K.I."/>
        </authorList>
    </citation>
    <scope>NUCLEOTIDE SEQUENCE [LARGE SCALE GENOMIC DNA]</scope>
</reference>
<feature type="domain" description="KRAB" evidence="1">
    <location>
        <begin position="1"/>
        <end position="43"/>
    </location>
</feature>
<dbReference type="InterPro" id="IPR001909">
    <property type="entry name" value="KRAB"/>
</dbReference>
<sequence>MLETYNHLVSLDILFSKLELICQLEQGEKPWIEERQRSLGLCP</sequence>
<dbReference type="GO" id="GO:0006355">
    <property type="term" value="P:regulation of DNA-templated transcription"/>
    <property type="evidence" value="ECO:0007669"/>
    <property type="project" value="InterPro"/>
</dbReference>
<organism evidence="2">
    <name type="scientific">Capra hircus</name>
    <name type="common">Goat</name>
    <dbReference type="NCBI Taxonomy" id="9925"/>
    <lineage>
        <taxon>Eukaryota</taxon>
        <taxon>Metazoa</taxon>
        <taxon>Chordata</taxon>
        <taxon>Craniata</taxon>
        <taxon>Vertebrata</taxon>
        <taxon>Euteleostomi</taxon>
        <taxon>Mammalia</taxon>
        <taxon>Eutheria</taxon>
        <taxon>Laurasiatheria</taxon>
        <taxon>Artiodactyla</taxon>
        <taxon>Ruminantia</taxon>
        <taxon>Pecora</taxon>
        <taxon>Bovidae</taxon>
        <taxon>Caprinae</taxon>
        <taxon>Capra</taxon>
    </lineage>
</organism>
<protein>
    <recommendedName>
        <fullName evidence="1">KRAB domain-containing protein</fullName>
    </recommendedName>
</protein>
<dbReference type="AlphaFoldDB" id="A0A8C2PCG1"/>